<keyword evidence="3" id="KW-0804">Transcription</keyword>
<dbReference type="SUPFAM" id="SSF51182">
    <property type="entry name" value="RmlC-like cupins"/>
    <property type="match status" value="1"/>
</dbReference>
<dbReference type="InterPro" id="IPR014710">
    <property type="entry name" value="RmlC-like_jellyroll"/>
</dbReference>
<accession>A0A0B9A8B5</accession>
<dbReference type="STRING" id="48936.NJ75_02581"/>
<proteinExistence type="predicted"/>
<dbReference type="PROSITE" id="PS01124">
    <property type="entry name" value="HTH_ARAC_FAMILY_2"/>
    <property type="match status" value="1"/>
</dbReference>
<evidence type="ECO:0000256" key="2">
    <source>
        <dbReference type="ARBA" id="ARBA00023125"/>
    </source>
</evidence>
<name>A0A0B9A8B5_9SPHN</name>
<comment type="caution">
    <text evidence="5">The sequence shown here is derived from an EMBL/GenBank/DDBJ whole genome shotgun (WGS) entry which is preliminary data.</text>
</comment>
<sequence>MRHLEECSVRTNSWHFWDMIEAIPRYALYGEGMAPTAGGFAHIETIAERSALHDWEIGIHRHDHFVQVLLVEEGHATITLDTRTVGLEGPGRVIVPAAAVHGFRFRQGTSGFVLTLSTDFSTRAAEPSDPLLPALAQGGIAALSEEAATRAFWLAREMLLLQQDWQQHDPLFLSLAESLIRTLVRDVPAGDALERSDRRLDRFRELVELHYRQHRDLDFYAGALGLTRRTLSRLTAARLGCSPMDLIHRRLALEAHRLLRYTNATATQVAAELGFEDPSYFSRFYQRVTGRRPSQDKA</sequence>
<dbReference type="SMART" id="SM00342">
    <property type="entry name" value="HTH_ARAC"/>
    <property type="match status" value="1"/>
</dbReference>
<dbReference type="InterPro" id="IPR009057">
    <property type="entry name" value="Homeodomain-like_sf"/>
</dbReference>
<organism evidence="5 6">
    <name type="scientific">Novosphingobium subterraneum</name>
    <dbReference type="NCBI Taxonomy" id="48936"/>
    <lineage>
        <taxon>Bacteria</taxon>
        <taxon>Pseudomonadati</taxon>
        <taxon>Pseudomonadota</taxon>
        <taxon>Alphaproteobacteria</taxon>
        <taxon>Sphingomonadales</taxon>
        <taxon>Sphingomonadaceae</taxon>
        <taxon>Novosphingobium</taxon>
    </lineage>
</organism>
<dbReference type="PANTHER" id="PTHR43280">
    <property type="entry name" value="ARAC-FAMILY TRANSCRIPTIONAL REGULATOR"/>
    <property type="match status" value="1"/>
</dbReference>
<evidence type="ECO:0000256" key="3">
    <source>
        <dbReference type="ARBA" id="ARBA00023163"/>
    </source>
</evidence>
<evidence type="ECO:0000259" key="4">
    <source>
        <dbReference type="PROSITE" id="PS01124"/>
    </source>
</evidence>
<evidence type="ECO:0000313" key="6">
    <source>
        <dbReference type="Proteomes" id="UP000031338"/>
    </source>
</evidence>
<dbReference type="PANTHER" id="PTHR43280:SF32">
    <property type="entry name" value="TRANSCRIPTIONAL REGULATORY PROTEIN"/>
    <property type="match status" value="1"/>
</dbReference>
<protein>
    <submittedName>
        <fullName evidence="5">AraC family transcriptional regulator</fullName>
    </submittedName>
</protein>
<dbReference type="GO" id="GO:0043565">
    <property type="term" value="F:sequence-specific DNA binding"/>
    <property type="evidence" value="ECO:0007669"/>
    <property type="project" value="InterPro"/>
</dbReference>
<dbReference type="EMBL" id="JRVC01000012">
    <property type="protein sequence ID" value="KHS45562.1"/>
    <property type="molecule type" value="Genomic_DNA"/>
</dbReference>
<dbReference type="AlphaFoldDB" id="A0A0B9A8B5"/>
<feature type="domain" description="HTH araC/xylS-type" evidence="4">
    <location>
        <begin position="201"/>
        <end position="298"/>
    </location>
</feature>
<dbReference type="SUPFAM" id="SSF46689">
    <property type="entry name" value="Homeodomain-like"/>
    <property type="match status" value="1"/>
</dbReference>
<dbReference type="Pfam" id="PF12833">
    <property type="entry name" value="HTH_18"/>
    <property type="match status" value="1"/>
</dbReference>
<keyword evidence="6" id="KW-1185">Reference proteome</keyword>
<keyword evidence="1" id="KW-0805">Transcription regulation</keyword>
<evidence type="ECO:0000313" key="5">
    <source>
        <dbReference type="EMBL" id="KHS45562.1"/>
    </source>
</evidence>
<dbReference type="InterPro" id="IPR011051">
    <property type="entry name" value="RmlC_Cupin_sf"/>
</dbReference>
<evidence type="ECO:0000256" key="1">
    <source>
        <dbReference type="ARBA" id="ARBA00023015"/>
    </source>
</evidence>
<keyword evidence="2" id="KW-0238">DNA-binding</keyword>
<dbReference type="Proteomes" id="UP000031338">
    <property type="component" value="Unassembled WGS sequence"/>
</dbReference>
<dbReference type="PATRIC" id="fig|48936.3.peg.2587"/>
<dbReference type="Gene3D" id="1.10.10.60">
    <property type="entry name" value="Homeodomain-like"/>
    <property type="match status" value="1"/>
</dbReference>
<dbReference type="Gene3D" id="2.60.120.10">
    <property type="entry name" value="Jelly Rolls"/>
    <property type="match status" value="1"/>
</dbReference>
<dbReference type="CDD" id="cd06999">
    <property type="entry name" value="cupin_HpaA-like_N"/>
    <property type="match status" value="1"/>
</dbReference>
<reference evidence="5 6" key="1">
    <citation type="submission" date="2014-10" db="EMBL/GenBank/DDBJ databases">
        <title>Draft genome sequence of Novosphingobium subterraneum DSM 12447.</title>
        <authorList>
            <person name="Gan H.M."/>
            <person name="Gan H.Y."/>
            <person name="Savka M.A."/>
        </authorList>
    </citation>
    <scope>NUCLEOTIDE SEQUENCE [LARGE SCALE GENOMIC DNA]</scope>
    <source>
        <strain evidence="5 6">DSM 12447</strain>
    </source>
</reference>
<dbReference type="InterPro" id="IPR047264">
    <property type="entry name" value="Cupin_HpaA-like_N"/>
</dbReference>
<dbReference type="InterPro" id="IPR018060">
    <property type="entry name" value="HTH_AraC"/>
</dbReference>
<gene>
    <name evidence="5" type="ORF">NJ75_02581</name>
</gene>
<dbReference type="GO" id="GO:0003700">
    <property type="term" value="F:DNA-binding transcription factor activity"/>
    <property type="evidence" value="ECO:0007669"/>
    <property type="project" value="InterPro"/>
</dbReference>